<evidence type="ECO:0000256" key="8">
    <source>
        <dbReference type="SAM" id="Phobius"/>
    </source>
</evidence>
<evidence type="ECO:0000256" key="6">
    <source>
        <dbReference type="ARBA" id="ARBA00023136"/>
    </source>
</evidence>
<feature type="transmembrane region" description="Helical" evidence="8">
    <location>
        <begin position="466"/>
        <end position="486"/>
    </location>
</feature>
<feature type="transmembrane region" description="Helical" evidence="8">
    <location>
        <begin position="86"/>
        <end position="106"/>
    </location>
</feature>
<keyword evidence="2" id="KW-0813">Transport</keyword>
<feature type="transmembrane region" description="Helical" evidence="8">
    <location>
        <begin position="400"/>
        <end position="426"/>
    </location>
</feature>
<feature type="region of interest" description="Disordered" evidence="7">
    <location>
        <begin position="516"/>
        <end position="539"/>
    </location>
</feature>
<accession>A0A0F9W936</accession>
<feature type="transmembrane region" description="Helical" evidence="8">
    <location>
        <begin position="313"/>
        <end position="331"/>
    </location>
</feature>
<dbReference type="NCBIfam" id="TIGR00842">
    <property type="entry name" value="bcct"/>
    <property type="match status" value="1"/>
</dbReference>
<evidence type="ECO:0000256" key="5">
    <source>
        <dbReference type="ARBA" id="ARBA00022989"/>
    </source>
</evidence>
<evidence type="ECO:0008006" key="10">
    <source>
        <dbReference type="Google" id="ProtNLM"/>
    </source>
</evidence>
<evidence type="ECO:0000256" key="4">
    <source>
        <dbReference type="ARBA" id="ARBA00022692"/>
    </source>
</evidence>
<sequence>MQKRPGWVFYLSVVLLAVFVVMGIGRPEQLAEGAELALDFTTEHFGWLYLFATTGFLLFCFGVAFSPAGRIRLGADGESPEFPYPTWLGMIFSAGMGVGLVFWGVAEPMSHYNNPPLGQTTGGTPEAARISMQYSLFHWGFHQWANFAVVGLSIAYVRFRRQRAGLISETFRASLGDRVDGPLGHGINTLAVVSTVFGVATTLGLGIIQINSGLGAVADVGFGTSQQMMILAGVSVIFLLCSLMPLESGVRYVSDANMLLAAALLVFVFFAGPTDFITAAMTNAIGDYFSNVIGMSLVMTPYTGEDWVERWTIFYWAWGLSWAPFVGSFIARISRGRTIREFVLGVIGMPVLLSVAWFAVFGGSALYYELFESAGIAAAVDTEISSGLFLMLESLPFPEILGWLVLILIILFVITSANSATFVLGMFTGKGVLTPSRWLRVGWGFIQVLVAGVLLLSGGLGALQTMSIVAAFPFMILMIFMAAALLRSLREEQRQMELHAAMLEVRMQRMLKDYEADREQSEADHERSAEIAGHNESTD</sequence>
<comment type="subcellular location">
    <subcellularLocation>
        <location evidence="1">Cell membrane</location>
        <topology evidence="1">Multi-pass membrane protein</topology>
    </subcellularLocation>
</comment>
<dbReference type="GO" id="GO:0022857">
    <property type="term" value="F:transmembrane transporter activity"/>
    <property type="evidence" value="ECO:0007669"/>
    <property type="project" value="InterPro"/>
</dbReference>
<evidence type="ECO:0000256" key="1">
    <source>
        <dbReference type="ARBA" id="ARBA00004651"/>
    </source>
</evidence>
<dbReference type="GO" id="GO:0005886">
    <property type="term" value="C:plasma membrane"/>
    <property type="evidence" value="ECO:0007669"/>
    <property type="project" value="UniProtKB-SubCell"/>
</dbReference>
<keyword evidence="3" id="KW-1003">Cell membrane</keyword>
<dbReference type="InterPro" id="IPR000060">
    <property type="entry name" value="BCCT_transptr"/>
</dbReference>
<keyword evidence="4 8" id="KW-0812">Transmembrane</keyword>
<dbReference type="EMBL" id="LAZR01000001">
    <property type="protein sequence ID" value="KKO12935.1"/>
    <property type="molecule type" value="Genomic_DNA"/>
</dbReference>
<feature type="transmembrane region" description="Helical" evidence="8">
    <location>
        <begin position="141"/>
        <end position="159"/>
    </location>
</feature>
<gene>
    <name evidence="9" type="ORF">LCGC14_0009520</name>
</gene>
<evidence type="ECO:0000313" key="9">
    <source>
        <dbReference type="EMBL" id="KKO12935.1"/>
    </source>
</evidence>
<feature type="transmembrane region" description="Helical" evidence="8">
    <location>
        <begin position="187"/>
        <end position="208"/>
    </location>
</feature>
<dbReference type="Pfam" id="PF02028">
    <property type="entry name" value="BCCT"/>
    <property type="match status" value="1"/>
</dbReference>
<keyword evidence="6 8" id="KW-0472">Membrane</keyword>
<feature type="transmembrane region" description="Helical" evidence="8">
    <location>
        <begin position="438"/>
        <end position="460"/>
    </location>
</feature>
<organism evidence="9">
    <name type="scientific">marine sediment metagenome</name>
    <dbReference type="NCBI Taxonomy" id="412755"/>
    <lineage>
        <taxon>unclassified sequences</taxon>
        <taxon>metagenomes</taxon>
        <taxon>ecological metagenomes</taxon>
    </lineage>
</organism>
<evidence type="ECO:0000256" key="3">
    <source>
        <dbReference type="ARBA" id="ARBA00022475"/>
    </source>
</evidence>
<feature type="transmembrane region" description="Helical" evidence="8">
    <location>
        <begin position="258"/>
        <end position="281"/>
    </location>
</feature>
<evidence type="ECO:0000256" key="2">
    <source>
        <dbReference type="ARBA" id="ARBA00022448"/>
    </source>
</evidence>
<dbReference type="PANTHER" id="PTHR30047:SF7">
    <property type="entry name" value="HIGH-AFFINITY CHOLINE TRANSPORT PROTEIN"/>
    <property type="match status" value="1"/>
</dbReference>
<feature type="transmembrane region" description="Helical" evidence="8">
    <location>
        <begin position="45"/>
        <end position="65"/>
    </location>
</feature>
<keyword evidence="5 8" id="KW-1133">Transmembrane helix</keyword>
<dbReference type="AlphaFoldDB" id="A0A0F9W936"/>
<dbReference type="PANTHER" id="PTHR30047">
    <property type="entry name" value="HIGH-AFFINITY CHOLINE TRANSPORT PROTEIN-RELATED"/>
    <property type="match status" value="1"/>
</dbReference>
<feature type="compositionally biased region" description="Basic and acidic residues" evidence="7">
    <location>
        <begin position="516"/>
        <end position="529"/>
    </location>
</feature>
<feature type="transmembrane region" description="Helical" evidence="8">
    <location>
        <begin position="7"/>
        <end position="25"/>
    </location>
</feature>
<protein>
    <recommendedName>
        <fullName evidence="10">Glycine betaine transporter</fullName>
    </recommendedName>
</protein>
<evidence type="ECO:0000256" key="7">
    <source>
        <dbReference type="SAM" id="MobiDB-lite"/>
    </source>
</evidence>
<comment type="caution">
    <text evidence="9">The sequence shown here is derived from an EMBL/GenBank/DDBJ whole genome shotgun (WGS) entry which is preliminary data.</text>
</comment>
<feature type="transmembrane region" description="Helical" evidence="8">
    <location>
        <begin position="343"/>
        <end position="368"/>
    </location>
</feature>
<feature type="transmembrane region" description="Helical" evidence="8">
    <location>
        <begin position="228"/>
        <end position="246"/>
    </location>
</feature>
<reference evidence="9" key="1">
    <citation type="journal article" date="2015" name="Nature">
        <title>Complex archaea that bridge the gap between prokaryotes and eukaryotes.</title>
        <authorList>
            <person name="Spang A."/>
            <person name="Saw J.H."/>
            <person name="Jorgensen S.L."/>
            <person name="Zaremba-Niedzwiedzka K."/>
            <person name="Martijn J."/>
            <person name="Lind A.E."/>
            <person name="van Eijk R."/>
            <person name="Schleper C."/>
            <person name="Guy L."/>
            <person name="Ettema T.J."/>
        </authorList>
    </citation>
    <scope>NUCLEOTIDE SEQUENCE</scope>
</reference>
<name>A0A0F9W936_9ZZZZ</name>
<proteinExistence type="predicted"/>